<proteinExistence type="predicted"/>
<dbReference type="STRING" id="1449351.RISW2_04755"/>
<comment type="caution">
    <text evidence="2">The sequence shown here is derived from an EMBL/GenBank/DDBJ whole genome shotgun (WGS) entry which is preliminary data.</text>
</comment>
<dbReference type="eggNOG" id="ENOG50335PB">
    <property type="taxonomic scope" value="Bacteria"/>
</dbReference>
<protein>
    <submittedName>
        <fullName evidence="2">Uncharacterized protein</fullName>
    </submittedName>
</protein>
<dbReference type="RefSeq" id="WP_043770792.1">
    <property type="nucleotide sequence ID" value="NZ_JAME01000015.1"/>
</dbReference>
<keyword evidence="3" id="KW-1185">Reference proteome</keyword>
<gene>
    <name evidence="2" type="ORF">RISW2_04755</name>
</gene>
<dbReference type="AlphaFoldDB" id="X7F7U9"/>
<reference evidence="2 3" key="1">
    <citation type="submission" date="2014-01" db="EMBL/GenBank/DDBJ databases">
        <title>Roseivivax isoporae LMG 25204 Genome Sequencing.</title>
        <authorList>
            <person name="Lai Q."/>
            <person name="Li G."/>
            <person name="Shao Z."/>
        </authorList>
    </citation>
    <scope>NUCLEOTIDE SEQUENCE [LARGE SCALE GENOMIC DNA]</scope>
    <source>
        <strain evidence="2 3">LMG 25204</strain>
    </source>
</reference>
<name>X7F7U9_9RHOB</name>
<feature type="region of interest" description="Disordered" evidence="1">
    <location>
        <begin position="75"/>
        <end position="98"/>
    </location>
</feature>
<evidence type="ECO:0000313" key="3">
    <source>
        <dbReference type="Proteomes" id="UP000023430"/>
    </source>
</evidence>
<dbReference type="PROSITE" id="PS51257">
    <property type="entry name" value="PROKAR_LIPOPROTEIN"/>
    <property type="match status" value="1"/>
</dbReference>
<sequence length="98" mass="9884">MRAAIQSLIAAAALAGCTQFPEVDATASPDIASADYPDLLPLEDLLAADAPQATPAMRDDLEARARALEARAGRLSGPVVDAPTRTRMDAGVPAGGGG</sequence>
<accession>X7F7U9</accession>
<evidence type="ECO:0000313" key="2">
    <source>
        <dbReference type="EMBL" id="ETX28813.1"/>
    </source>
</evidence>
<organism evidence="2 3">
    <name type="scientific">Roseivivax isoporae LMG 25204</name>
    <dbReference type="NCBI Taxonomy" id="1449351"/>
    <lineage>
        <taxon>Bacteria</taxon>
        <taxon>Pseudomonadati</taxon>
        <taxon>Pseudomonadota</taxon>
        <taxon>Alphaproteobacteria</taxon>
        <taxon>Rhodobacterales</taxon>
        <taxon>Roseobacteraceae</taxon>
        <taxon>Roseivivax</taxon>
    </lineage>
</organism>
<evidence type="ECO:0000256" key="1">
    <source>
        <dbReference type="SAM" id="MobiDB-lite"/>
    </source>
</evidence>
<dbReference type="EMBL" id="JAME01000015">
    <property type="protein sequence ID" value="ETX28813.1"/>
    <property type="molecule type" value="Genomic_DNA"/>
</dbReference>
<dbReference type="Proteomes" id="UP000023430">
    <property type="component" value="Unassembled WGS sequence"/>
</dbReference>